<dbReference type="Pfam" id="PF22524">
    <property type="entry name" value="WHD_Nlrc4"/>
    <property type="match status" value="1"/>
</dbReference>
<dbReference type="PANTHER" id="PTHR46914">
    <property type="entry name" value="BACULOVIRAL IAP REPEAT-CONTAINING PROTEIN 1"/>
    <property type="match status" value="1"/>
</dbReference>
<sequence>MMVPDMRWINEVITLQRQLVKVYCDAKFTKLTPFGHSSHVSLDLKNLFADIFVTTKDTRNHSLEQLTLPDILSDLQDITLIEGEAGCGKTALLKKIAILWASGCCPVLSRFKLVFYICVPLAGKEQTLSEIIREQLVGCPSTLTEEHIGEILKHFENQILFLVDDYGVMDFLPKTIEELILKSHWNRTSVSVTVRTDRRRKLRQYARTILSIHDFPLYSSIYICRQLFSHDMSRVEEFLLKLISSKTFQSALKTPLFTLALCVFWVQNPKEKISSDLAVSKVYLLHIMLKYSKENEKLEKLVCSCGELALRGLLQSCFQFTDEDLSAACVNSDDALKVGLISKFTSQRLQARYAFFHPSFQEFLAAKWMSDLLDSSDTFQKGISYLQQIDTFLKVFGRFFYLLKYSCTFSPKIASLIISHLFSLLNNSEAFDCQTDNNIHLEHHPDLICVEQMLTLIISKPTSYRFAMVTHVLLRFSIEASYEGNSLVRSAPIILQFLKGKELTVEFASTDMTIYRFLKDYPQAFALIRSLKVSIQGVMKAFKETLFRKEDLVPYWGFPTVEEDYSSAFQLHPDTHKEINDHRRKKCIDLSVFNFTRGDHNISLLKVEAAGEIIEWETVISNLSIFSPLTNQIELEVAETHGFIGRLKPCIEKYRDTFVKCSLYKVELTLAEQELILEMTSLRCLRIACMQPPDLIIRHLDRFHLLKELTLDLSTESKIIEILPDGFRNLHFLEKIFLNNISLKTHSFRLAQLLGSFSNLTSFHLNCEICPEFEKIVAALSQNGNIQEIRMQGFFAENQEIAILVEALPFVEKLEVLKLPSGPAIKEMAIPIILQFQYLPNLTNLHFTNNSLDDLSLLELAKISREGHLRSLQTLDLSVNHDITQPGWRDFFQTLDNLPVINHLSITRIYTYQFKTDPLTLKALVQCVSRLHSLTFLVMHGWLLDDKDLKMFNAMKENHPKAKSFQLIWQWISPICPVV</sequence>
<keyword evidence="6" id="KW-0067">ATP-binding</keyword>
<dbReference type="OrthoDB" id="4034597at2759"/>
<dbReference type="AlphaFoldDB" id="A0A8T2KM93"/>
<dbReference type="PROSITE" id="PS50837">
    <property type="entry name" value="NACHT"/>
    <property type="match status" value="1"/>
</dbReference>
<proteinExistence type="predicted"/>
<dbReference type="GO" id="GO:0072557">
    <property type="term" value="C:IPAF inflammasome complex"/>
    <property type="evidence" value="ECO:0007669"/>
    <property type="project" value="TreeGrafter"/>
</dbReference>
<evidence type="ECO:0000256" key="2">
    <source>
        <dbReference type="ARBA" id="ARBA00022723"/>
    </source>
</evidence>
<dbReference type="InterPro" id="IPR027417">
    <property type="entry name" value="P-loop_NTPase"/>
</dbReference>
<dbReference type="InterPro" id="IPR053882">
    <property type="entry name" value="Nlrc4-like_WHD"/>
</dbReference>
<dbReference type="GO" id="GO:0005524">
    <property type="term" value="F:ATP binding"/>
    <property type="evidence" value="ECO:0007669"/>
    <property type="project" value="UniProtKB-KW"/>
</dbReference>
<evidence type="ECO:0000256" key="4">
    <source>
        <dbReference type="ARBA" id="ARBA00022741"/>
    </source>
</evidence>
<keyword evidence="2" id="KW-0479">Metal-binding</keyword>
<dbReference type="InterPro" id="IPR028789">
    <property type="entry name" value="Naip"/>
</dbReference>
<evidence type="ECO:0000256" key="5">
    <source>
        <dbReference type="ARBA" id="ARBA00022833"/>
    </source>
</evidence>
<dbReference type="Gene3D" id="3.80.10.10">
    <property type="entry name" value="Ribonuclease Inhibitor"/>
    <property type="match status" value="1"/>
</dbReference>
<dbReference type="Proteomes" id="UP000812440">
    <property type="component" value="Chromosome 1"/>
</dbReference>
<protein>
    <recommendedName>
        <fullName evidence="7">NACHT domain-containing protein</fullName>
    </recommendedName>
</protein>
<feature type="domain" description="NACHT" evidence="7">
    <location>
        <begin position="77"/>
        <end position="371"/>
    </location>
</feature>
<dbReference type="InterPro" id="IPR007111">
    <property type="entry name" value="NACHT_NTPase"/>
</dbReference>
<keyword evidence="4" id="KW-0547">Nucleotide-binding</keyword>
<organism evidence="8 9">
    <name type="scientific">Hymenochirus boettgeri</name>
    <name type="common">Congo dwarf clawed frog</name>
    <dbReference type="NCBI Taxonomy" id="247094"/>
    <lineage>
        <taxon>Eukaryota</taxon>
        <taxon>Metazoa</taxon>
        <taxon>Chordata</taxon>
        <taxon>Craniata</taxon>
        <taxon>Vertebrata</taxon>
        <taxon>Euteleostomi</taxon>
        <taxon>Amphibia</taxon>
        <taxon>Batrachia</taxon>
        <taxon>Anura</taxon>
        <taxon>Pipoidea</taxon>
        <taxon>Pipidae</taxon>
        <taxon>Pipinae</taxon>
        <taxon>Hymenochirus</taxon>
    </lineage>
</organism>
<comment type="caution">
    <text evidence="8">The sequence shown here is derived from an EMBL/GenBank/DDBJ whole genome shotgun (WGS) entry which is preliminary data.</text>
</comment>
<dbReference type="GO" id="GO:0070269">
    <property type="term" value="P:pyroptotic inflammatory response"/>
    <property type="evidence" value="ECO:0007669"/>
    <property type="project" value="TreeGrafter"/>
</dbReference>
<dbReference type="GO" id="GO:0043066">
    <property type="term" value="P:negative regulation of apoptotic process"/>
    <property type="evidence" value="ECO:0007669"/>
    <property type="project" value="InterPro"/>
</dbReference>
<dbReference type="PANTHER" id="PTHR46914:SF1">
    <property type="entry name" value="BACULOVIRAL IAP REPEAT-CONTAINING PROTEIN 1"/>
    <property type="match status" value="1"/>
</dbReference>
<feature type="non-terminal residue" evidence="8">
    <location>
        <position position="1"/>
    </location>
</feature>
<reference evidence="8" key="1">
    <citation type="thesis" date="2020" institute="ProQuest LLC" country="789 East Eisenhower Parkway, Ann Arbor, MI, USA">
        <title>Comparative Genomics and Chromosome Evolution.</title>
        <authorList>
            <person name="Mudd A.B."/>
        </authorList>
    </citation>
    <scope>NUCLEOTIDE SEQUENCE</scope>
    <source>
        <strain evidence="8">Female2</strain>
        <tissue evidence="8">Blood</tissue>
    </source>
</reference>
<dbReference type="GO" id="GO:0043027">
    <property type="term" value="F:cysteine-type endopeptidase inhibitor activity involved in apoptotic process"/>
    <property type="evidence" value="ECO:0007669"/>
    <property type="project" value="InterPro"/>
</dbReference>
<dbReference type="GO" id="GO:0046872">
    <property type="term" value="F:metal ion binding"/>
    <property type="evidence" value="ECO:0007669"/>
    <property type="project" value="UniProtKB-KW"/>
</dbReference>
<dbReference type="SUPFAM" id="SSF52047">
    <property type="entry name" value="RNI-like"/>
    <property type="match status" value="1"/>
</dbReference>
<gene>
    <name evidence="8" type="ORF">GDO86_002290</name>
</gene>
<dbReference type="InterPro" id="IPR040535">
    <property type="entry name" value="NLRC4_HD"/>
</dbReference>
<keyword evidence="3" id="KW-0677">Repeat</keyword>
<evidence type="ECO:0000256" key="3">
    <source>
        <dbReference type="ARBA" id="ARBA00022737"/>
    </source>
</evidence>
<keyword evidence="9" id="KW-1185">Reference proteome</keyword>
<evidence type="ECO:0000256" key="6">
    <source>
        <dbReference type="ARBA" id="ARBA00022840"/>
    </source>
</evidence>
<dbReference type="Pfam" id="PF17889">
    <property type="entry name" value="NLRC4_HD"/>
    <property type="match status" value="1"/>
</dbReference>
<dbReference type="Pfam" id="PF05729">
    <property type="entry name" value="NACHT"/>
    <property type="match status" value="1"/>
</dbReference>
<evidence type="ECO:0000259" key="7">
    <source>
        <dbReference type="PROSITE" id="PS50837"/>
    </source>
</evidence>
<dbReference type="InterPro" id="IPR032675">
    <property type="entry name" value="LRR_dom_sf"/>
</dbReference>
<evidence type="ECO:0000256" key="1">
    <source>
        <dbReference type="ARBA" id="ARBA00022703"/>
    </source>
</evidence>
<dbReference type="GO" id="GO:0016045">
    <property type="term" value="P:detection of bacterium"/>
    <property type="evidence" value="ECO:0007669"/>
    <property type="project" value="TreeGrafter"/>
</dbReference>
<evidence type="ECO:0000313" key="8">
    <source>
        <dbReference type="EMBL" id="KAG8456447.1"/>
    </source>
</evidence>
<evidence type="ECO:0000313" key="9">
    <source>
        <dbReference type="Proteomes" id="UP000812440"/>
    </source>
</evidence>
<name>A0A8T2KM93_9PIPI</name>
<dbReference type="GO" id="GO:0006915">
    <property type="term" value="P:apoptotic process"/>
    <property type="evidence" value="ECO:0007669"/>
    <property type="project" value="UniProtKB-KW"/>
</dbReference>
<dbReference type="Gene3D" id="3.40.50.300">
    <property type="entry name" value="P-loop containing nucleotide triphosphate hydrolases"/>
    <property type="match status" value="1"/>
</dbReference>
<dbReference type="EMBL" id="JAACNH010000001">
    <property type="protein sequence ID" value="KAG8456447.1"/>
    <property type="molecule type" value="Genomic_DNA"/>
</dbReference>
<dbReference type="SUPFAM" id="SSF52540">
    <property type="entry name" value="P-loop containing nucleoside triphosphate hydrolases"/>
    <property type="match status" value="1"/>
</dbReference>
<keyword evidence="1" id="KW-0053">Apoptosis</keyword>
<accession>A0A8T2KM93</accession>
<keyword evidence="5" id="KW-0862">Zinc</keyword>
<dbReference type="GO" id="GO:0042742">
    <property type="term" value="P:defense response to bacterium"/>
    <property type="evidence" value="ECO:0007669"/>
    <property type="project" value="TreeGrafter"/>
</dbReference>